<accession>A0A067Q1V2</accession>
<dbReference type="HOGENOM" id="CLU_2867969_0_0_1"/>
<keyword evidence="2" id="KW-1185">Reference proteome</keyword>
<dbReference type="InParanoid" id="A0A067Q1V2"/>
<protein>
    <submittedName>
        <fullName evidence="1">Uncharacterized protein</fullName>
    </submittedName>
</protein>
<proteinExistence type="predicted"/>
<evidence type="ECO:0000313" key="1">
    <source>
        <dbReference type="EMBL" id="KDQ60150.1"/>
    </source>
</evidence>
<organism evidence="1 2">
    <name type="scientific">Jaapia argillacea MUCL 33604</name>
    <dbReference type="NCBI Taxonomy" id="933084"/>
    <lineage>
        <taxon>Eukaryota</taxon>
        <taxon>Fungi</taxon>
        <taxon>Dikarya</taxon>
        <taxon>Basidiomycota</taxon>
        <taxon>Agaricomycotina</taxon>
        <taxon>Agaricomycetes</taxon>
        <taxon>Agaricomycetidae</taxon>
        <taxon>Jaapiales</taxon>
        <taxon>Jaapiaceae</taxon>
        <taxon>Jaapia</taxon>
    </lineage>
</organism>
<dbReference type="EMBL" id="KL197714">
    <property type="protein sequence ID" value="KDQ60150.1"/>
    <property type="molecule type" value="Genomic_DNA"/>
</dbReference>
<evidence type="ECO:0000313" key="2">
    <source>
        <dbReference type="Proteomes" id="UP000027265"/>
    </source>
</evidence>
<dbReference type="AlphaFoldDB" id="A0A067Q1V2"/>
<sequence>MDEVKQLEQRAWVRLGELVVLDVSLPNHLQTYLGPRRELLKGRNRLGVGLGLAEVFDRVWESGV</sequence>
<name>A0A067Q1V2_9AGAM</name>
<reference evidence="2" key="1">
    <citation type="journal article" date="2014" name="Proc. Natl. Acad. Sci. U.S.A.">
        <title>Extensive sampling of basidiomycete genomes demonstrates inadequacy of the white-rot/brown-rot paradigm for wood decay fungi.</title>
        <authorList>
            <person name="Riley R."/>
            <person name="Salamov A.A."/>
            <person name="Brown D.W."/>
            <person name="Nagy L.G."/>
            <person name="Floudas D."/>
            <person name="Held B.W."/>
            <person name="Levasseur A."/>
            <person name="Lombard V."/>
            <person name="Morin E."/>
            <person name="Otillar R."/>
            <person name="Lindquist E.A."/>
            <person name="Sun H."/>
            <person name="LaButti K.M."/>
            <person name="Schmutz J."/>
            <person name="Jabbour D."/>
            <person name="Luo H."/>
            <person name="Baker S.E."/>
            <person name="Pisabarro A.G."/>
            <person name="Walton J.D."/>
            <person name="Blanchette R.A."/>
            <person name="Henrissat B."/>
            <person name="Martin F."/>
            <person name="Cullen D."/>
            <person name="Hibbett D.S."/>
            <person name="Grigoriev I.V."/>
        </authorList>
    </citation>
    <scope>NUCLEOTIDE SEQUENCE [LARGE SCALE GENOMIC DNA]</scope>
    <source>
        <strain evidence="2">MUCL 33604</strain>
    </source>
</reference>
<dbReference type="Proteomes" id="UP000027265">
    <property type="component" value="Unassembled WGS sequence"/>
</dbReference>
<gene>
    <name evidence="1" type="ORF">JAAARDRAFT_597148</name>
</gene>